<organism evidence="1">
    <name type="scientific">marine sediment metagenome</name>
    <dbReference type="NCBI Taxonomy" id="412755"/>
    <lineage>
        <taxon>unclassified sequences</taxon>
        <taxon>metagenomes</taxon>
        <taxon>ecological metagenomes</taxon>
    </lineage>
</organism>
<gene>
    <name evidence="1" type="ORF">S01H1_63492</name>
</gene>
<dbReference type="AlphaFoldDB" id="X0XHC8"/>
<dbReference type="EMBL" id="BARS01041793">
    <property type="protein sequence ID" value="GAG36043.1"/>
    <property type="molecule type" value="Genomic_DNA"/>
</dbReference>
<feature type="non-terminal residue" evidence="1">
    <location>
        <position position="1"/>
    </location>
</feature>
<proteinExistence type="predicted"/>
<comment type="caution">
    <text evidence="1">The sequence shown here is derived from an EMBL/GenBank/DDBJ whole genome shotgun (WGS) entry which is preliminary data.</text>
</comment>
<evidence type="ECO:0000313" key="1">
    <source>
        <dbReference type="EMBL" id="GAG36043.1"/>
    </source>
</evidence>
<name>X0XHC8_9ZZZZ</name>
<feature type="non-terminal residue" evidence="1">
    <location>
        <position position="252"/>
    </location>
</feature>
<protein>
    <submittedName>
        <fullName evidence="1">Uncharacterized protein</fullName>
    </submittedName>
</protein>
<sequence length="252" mass="27167">YAGQPDTSVTSAAAHSAVKTEEKALRDAAAVEWAKFDASPPIDVKDSVAAVSEHISTAIPDSKGADLIKFRKAYGAEMKIIGDWAHKPASPSSIQAVLRDMRDKIHNNAITGNKSYSDTIARGVVDTLEKSLITGTTANYRQAIEATKRIYDEALPEKFKKVVNSPNVETFMNRLGMAGDEGANTARNLINSGNQEKIASGMNHMRALARKEGVTPEFIQKYEGFLNHFPALKSEFEKGASTVGRAAAGEKA</sequence>
<reference evidence="1" key="1">
    <citation type="journal article" date="2014" name="Front. Microbiol.">
        <title>High frequency of phylogenetically diverse reductive dehalogenase-homologous genes in deep subseafloor sedimentary metagenomes.</title>
        <authorList>
            <person name="Kawai M."/>
            <person name="Futagami T."/>
            <person name="Toyoda A."/>
            <person name="Takaki Y."/>
            <person name="Nishi S."/>
            <person name="Hori S."/>
            <person name="Arai W."/>
            <person name="Tsubouchi T."/>
            <person name="Morono Y."/>
            <person name="Uchiyama I."/>
            <person name="Ito T."/>
            <person name="Fujiyama A."/>
            <person name="Inagaki F."/>
            <person name="Takami H."/>
        </authorList>
    </citation>
    <scope>NUCLEOTIDE SEQUENCE</scope>
    <source>
        <strain evidence="1">Expedition CK06-06</strain>
    </source>
</reference>
<accession>X0XHC8</accession>